<dbReference type="GO" id="GO:0016787">
    <property type="term" value="F:hydrolase activity"/>
    <property type="evidence" value="ECO:0007669"/>
    <property type="project" value="UniProtKB-KW"/>
</dbReference>
<evidence type="ECO:0000313" key="4">
    <source>
        <dbReference type="Proteomes" id="UP000596063"/>
    </source>
</evidence>
<dbReference type="AlphaFoldDB" id="A0A7T4R3E6"/>
<dbReference type="PANTHER" id="PTHR42951">
    <property type="entry name" value="METALLO-BETA-LACTAMASE DOMAIN-CONTAINING"/>
    <property type="match status" value="1"/>
</dbReference>
<dbReference type="Gene3D" id="3.60.15.10">
    <property type="entry name" value="Ribonuclease Z/Hydroxyacylglutathione hydrolase-like"/>
    <property type="match status" value="1"/>
</dbReference>
<evidence type="ECO:0000259" key="2">
    <source>
        <dbReference type="SMART" id="SM00849"/>
    </source>
</evidence>
<dbReference type="SUPFAM" id="SSF56281">
    <property type="entry name" value="Metallo-hydrolase/oxidoreductase"/>
    <property type="match status" value="1"/>
</dbReference>
<feature type="domain" description="Metallo-beta-lactamase" evidence="2">
    <location>
        <begin position="10"/>
        <end position="232"/>
    </location>
</feature>
<feature type="region of interest" description="Disordered" evidence="1">
    <location>
        <begin position="132"/>
        <end position="154"/>
    </location>
</feature>
<keyword evidence="4" id="KW-1185">Reference proteome</keyword>
<dbReference type="Proteomes" id="UP000596063">
    <property type="component" value="Chromosome"/>
</dbReference>
<dbReference type="InterPro" id="IPR036866">
    <property type="entry name" value="RibonucZ/Hydroxyglut_hydro"/>
</dbReference>
<dbReference type="EMBL" id="CP066167">
    <property type="protein sequence ID" value="QQD19575.1"/>
    <property type="molecule type" value="Genomic_DNA"/>
</dbReference>
<organism evidence="3 4">
    <name type="scientific">Spongiibacter nanhainus</name>
    <dbReference type="NCBI Taxonomy" id="2794344"/>
    <lineage>
        <taxon>Bacteria</taxon>
        <taxon>Pseudomonadati</taxon>
        <taxon>Pseudomonadota</taxon>
        <taxon>Gammaproteobacteria</taxon>
        <taxon>Cellvibrionales</taxon>
        <taxon>Spongiibacteraceae</taxon>
        <taxon>Spongiibacter</taxon>
    </lineage>
</organism>
<evidence type="ECO:0000256" key="1">
    <source>
        <dbReference type="SAM" id="MobiDB-lite"/>
    </source>
</evidence>
<dbReference type="RefSeq" id="WP_198571059.1">
    <property type="nucleotide sequence ID" value="NZ_CP066167.1"/>
</dbReference>
<dbReference type="InterPro" id="IPR001279">
    <property type="entry name" value="Metallo-B-lactamas"/>
</dbReference>
<proteinExistence type="predicted"/>
<protein>
    <submittedName>
        <fullName evidence="3">MBL fold metallo-hydrolase</fullName>
    </submittedName>
</protein>
<sequence length="248" mass="27435">MEIHRVKTRLVNSYVIAYAERILVVDVAVKCHRHVLGYIEQDLGRAIDDVALVTCTHDDPDHMGGVLALAQLCAAEVALPLAAGRGHRKLFNNPTGPLNRIRTSARESLRPRAWNMYMNPARDRAAAKAPQLAKDTASSSERIEQSTSHRLKDGHSLPGFDDWQVIHTPGHTWDSCCYYHPQSRSLISGDTLLGSAKINRLVTPSIYSSRRQTLRSLAKLAQLKINTVYPGHGSVISGNDLIGRHNLP</sequence>
<name>A0A7T4R3E6_9GAMM</name>
<gene>
    <name evidence="3" type="ORF">I6N98_06910</name>
</gene>
<keyword evidence="3" id="KW-0378">Hydrolase</keyword>
<dbReference type="KEGG" id="snan:I6N98_06910"/>
<dbReference type="InterPro" id="IPR050855">
    <property type="entry name" value="NDM-1-like"/>
</dbReference>
<dbReference type="Pfam" id="PF00753">
    <property type="entry name" value="Lactamase_B"/>
    <property type="match status" value="1"/>
</dbReference>
<feature type="compositionally biased region" description="Polar residues" evidence="1">
    <location>
        <begin position="136"/>
        <end position="148"/>
    </location>
</feature>
<accession>A0A7T4R3E6</accession>
<reference evidence="3 4" key="1">
    <citation type="submission" date="2020-12" db="EMBL/GenBank/DDBJ databases">
        <authorList>
            <person name="Shan Y."/>
        </authorList>
    </citation>
    <scope>NUCLEOTIDE SEQUENCE [LARGE SCALE GENOMIC DNA]</scope>
    <source>
        <strain evidence="4">csc3.9</strain>
    </source>
</reference>
<evidence type="ECO:0000313" key="3">
    <source>
        <dbReference type="EMBL" id="QQD19575.1"/>
    </source>
</evidence>
<dbReference type="SMART" id="SM00849">
    <property type="entry name" value="Lactamase_B"/>
    <property type="match status" value="1"/>
</dbReference>